<evidence type="ECO:0000256" key="5">
    <source>
        <dbReference type="ARBA" id="ARBA00022725"/>
    </source>
</evidence>
<feature type="transmembrane region" description="Helical" evidence="10">
    <location>
        <begin position="63"/>
        <end position="83"/>
    </location>
</feature>
<evidence type="ECO:0000256" key="9">
    <source>
        <dbReference type="ARBA" id="ARBA00023224"/>
    </source>
</evidence>
<dbReference type="GO" id="GO:0005549">
    <property type="term" value="F:odorant binding"/>
    <property type="evidence" value="ECO:0007669"/>
    <property type="project" value="InterPro"/>
</dbReference>
<dbReference type="VEuPathDB" id="VectorBase:CQUJHB005359"/>
<keyword evidence="4 10" id="KW-0812">Transmembrane</keyword>
<dbReference type="InParanoid" id="A0A1S4J2W0"/>
<dbReference type="Proteomes" id="UP000002320">
    <property type="component" value="Unassembled WGS sequence"/>
</dbReference>
<feature type="transmembrane region" description="Helical" evidence="10">
    <location>
        <begin position="300"/>
        <end position="319"/>
    </location>
</feature>
<keyword evidence="9 10" id="KW-0807">Transducer</keyword>
<evidence type="ECO:0000256" key="2">
    <source>
        <dbReference type="ARBA" id="ARBA00022475"/>
    </source>
</evidence>
<dbReference type="GO" id="GO:0007165">
    <property type="term" value="P:signal transduction"/>
    <property type="evidence" value="ECO:0007669"/>
    <property type="project" value="UniProtKB-KW"/>
</dbReference>
<accession>A0A1S4J2W0</accession>
<organism evidence="11 12">
    <name type="scientific">Culex quinquefasciatus</name>
    <name type="common">Southern house mosquito</name>
    <name type="synonym">Culex pungens</name>
    <dbReference type="NCBI Taxonomy" id="7176"/>
    <lineage>
        <taxon>Eukaryota</taxon>
        <taxon>Metazoa</taxon>
        <taxon>Ecdysozoa</taxon>
        <taxon>Arthropoda</taxon>
        <taxon>Hexapoda</taxon>
        <taxon>Insecta</taxon>
        <taxon>Pterygota</taxon>
        <taxon>Neoptera</taxon>
        <taxon>Endopterygota</taxon>
        <taxon>Diptera</taxon>
        <taxon>Nematocera</taxon>
        <taxon>Culicoidea</taxon>
        <taxon>Culicidae</taxon>
        <taxon>Culicinae</taxon>
        <taxon>Culicini</taxon>
        <taxon>Culex</taxon>
        <taxon>Culex</taxon>
    </lineage>
</organism>
<dbReference type="VEuPathDB" id="VectorBase:CPIJ001168"/>
<feature type="transmembrane region" description="Helical" evidence="10">
    <location>
        <begin position="190"/>
        <end position="210"/>
    </location>
</feature>
<dbReference type="InterPro" id="IPR004117">
    <property type="entry name" value="7tm6_olfct_rcpt"/>
</dbReference>
<keyword evidence="5 10" id="KW-0552">Olfaction</keyword>
<evidence type="ECO:0000256" key="10">
    <source>
        <dbReference type="RuleBase" id="RU351113"/>
    </source>
</evidence>
<keyword evidence="2" id="KW-1003">Cell membrane</keyword>
<reference evidence="11" key="1">
    <citation type="submission" date="2020-05" db="UniProtKB">
        <authorList>
            <consortium name="EnsemblMetazoa"/>
        </authorList>
    </citation>
    <scope>IDENTIFICATION</scope>
    <source>
        <strain evidence="11">JHB</strain>
    </source>
</reference>
<evidence type="ECO:0000256" key="8">
    <source>
        <dbReference type="ARBA" id="ARBA00023170"/>
    </source>
</evidence>
<sequence>MTYTQSKRSWWSQGKSRVFAFRRSLSRDFDYSTDFFFGLDFLMVVSGGRLNSRNVQFRVCWNIYRMLVILAAIVTLRNCFLNMTNGSDFEIVLNSVQVSLGILSTVLHMALVLWHYNSLMAVRRYVNRRRFGRSLEPSLGIRRDAFYHVRKLVITAVALMCGAIASVPFQDISHHHAFKLPFEDGSSFPILQYFHGKIYLCFTVGIGYAITTVHLVPYMILTGLGAEVKVIAKSFSVIFENTDQRVQWRMEGEPCSVWQTELKMKYYFWKFVQEEIGECIDLHVEFLAMLNRVRPMLNKMFYLFYYTTALSLACAAIYLATKKSISMIFIHTLIHALLIAFEFMILTRMVSWLNEAHQSIGNEVYGLDWAMRLKCDDLFIVEHRSVRKIMTVVMAVSQQPLRLNGFGSEEFTQDRFWALLNLTYNFYNVLNDYNDCCVVKTAP</sequence>
<protein>
    <recommendedName>
        <fullName evidence="10">Odorant receptor</fullName>
    </recommendedName>
</protein>
<keyword evidence="8 10" id="KW-0675">Receptor</keyword>
<evidence type="ECO:0000256" key="1">
    <source>
        <dbReference type="ARBA" id="ARBA00004651"/>
    </source>
</evidence>
<evidence type="ECO:0000256" key="7">
    <source>
        <dbReference type="ARBA" id="ARBA00023136"/>
    </source>
</evidence>
<evidence type="ECO:0000256" key="3">
    <source>
        <dbReference type="ARBA" id="ARBA00022606"/>
    </source>
</evidence>
<evidence type="ECO:0000313" key="12">
    <source>
        <dbReference type="Proteomes" id="UP000002320"/>
    </source>
</evidence>
<keyword evidence="7 10" id="KW-0472">Membrane</keyword>
<keyword evidence="3 10" id="KW-0716">Sensory transduction</keyword>
<keyword evidence="12" id="KW-1185">Reference proteome</keyword>
<dbReference type="GO" id="GO:0005886">
    <property type="term" value="C:plasma membrane"/>
    <property type="evidence" value="ECO:0007669"/>
    <property type="project" value="UniProtKB-SubCell"/>
</dbReference>
<dbReference type="PANTHER" id="PTHR21137:SF35">
    <property type="entry name" value="ODORANT RECEPTOR 19A-RELATED"/>
    <property type="match status" value="1"/>
</dbReference>
<dbReference type="OrthoDB" id="7726730at2759"/>
<evidence type="ECO:0000313" key="11">
    <source>
        <dbReference type="EnsemblMetazoa" id="CPIJ001168-PA"/>
    </source>
</evidence>
<evidence type="ECO:0000256" key="4">
    <source>
        <dbReference type="ARBA" id="ARBA00022692"/>
    </source>
</evidence>
<feature type="transmembrane region" description="Helical" evidence="10">
    <location>
        <begin position="95"/>
        <end position="114"/>
    </location>
</feature>
<dbReference type="PANTHER" id="PTHR21137">
    <property type="entry name" value="ODORANT RECEPTOR"/>
    <property type="match status" value="1"/>
</dbReference>
<feature type="transmembrane region" description="Helical" evidence="10">
    <location>
        <begin position="325"/>
        <end position="346"/>
    </location>
</feature>
<name>A0A1S4J2W0_CULQU</name>
<dbReference type="GO" id="GO:0004984">
    <property type="term" value="F:olfactory receptor activity"/>
    <property type="evidence" value="ECO:0007669"/>
    <property type="project" value="InterPro"/>
</dbReference>
<comment type="similarity">
    <text evidence="10">Belongs to the insect chemoreceptor superfamily. Heteromeric odorant receptor channel (TC 1.A.69) family.</text>
</comment>
<comment type="subcellular location">
    <subcellularLocation>
        <location evidence="1 10">Cell membrane</location>
        <topology evidence="1 10">Multi-pass membrane protein</topology>
    </subcellularLocation>
</comment>
<feature type="transmembrane region" description="Helical" evidence="10">
    <location>
        <begin position="152"/>
        <end position="170"/>
    </location>
</feature>
<comment type="caution">
    <text evidence="10">Lacks conserved residue(s) required for the propagation of feature annotation.</text>
</comment>
<proteinExistence type="inferred from homology"/>
<evidence type="ECO:0000256" key="6">
    <source>
        <dbReference type="ARBA" id="ARBA00022989"/>
    </source>
</evidence>
<dbReference type="AlphaFoldDB" id="A0A1S4J2W0"/>
<keyword evidence="6 10" id="KW-1133">Transmembrane helix</keyword>
<dbReference type="EnsemblMetazoa" id="CPIJ001168-RA">
    <property type="protein sequence ID" value="CPIJ001168-PA"/>
    <property type="gene ID" value="CPIJ001168"/>
</dbReference>